<dbReference type="GO" id="GO:0006412">
    <property type="term" value="P:translation"/>
    <property type="evidence" value="ECO:0007669"/>
    <property type="project" value="TreeGrafter"/>
</dbReference>
<dbReference type="SMART" id="SM00316">
    <property type="entry name" value="S1"/>
    <property type="match status" value="8"/>
</dbReference>
<evidence type="ECO:0000256" key="1">
    <source>
        <dbReference type="SAM" id="MobiDB-lite"/>
    </source>
</evidence>
<dbReference type="PROSITE" id="PS51257">
    <property type="entry name" value="PROKAR_LIPOPROTEIN"/>
    <property type="match status" value="1"/>
</dbReference>
<feature type="region of interest" description="Disordered" evidence="1">
    <location>
        <begin position="735"/>
        <end position="762"/>
    </location>
</feature>
<dbReference type="GO" id="GO:0003735">
    <property type="term" value="F:structural constituent of ribosome"/>
    <property type="evidence" value="ECO:0007669"/>
    <property type="project" value="TreeGrafter"/>
</dbReference>
<dbReference type="Gene3D" id="2.40.50.140">
    <property type="entry name" value="Nucleic acid-binding proteins"/>
    <property type="match status" value="5"/>
</dbReference>
<dbReference type="GO" id="GO:0005840">
    <property type="term" value="C:ribosome"/>
    <property type="evidence" value="ECO:0007669"/>
    <property type="project" value="UniProtKB-KW"/>
</dbReference>
<feature type="domain" description="S1 motif" evidence="2">
    <location>
        <begin position="668"/>
        <end position="734"/>
    </location>
</feature>
<organism evidence="3">
    <name type="scientific">Cladocopium goreaui</name>
    <dbReference type="NCBI Taxonomy" id="2562237"/>
    <lineage>
        <taxon>Eukaryota</taxon>
        <taxon>Sar</taxon>
        <taxon>Alveolata</taxon>
        <taxon>Dinophyceae</taxon>
        <taxon>Suessiales</taxon>
        <taxon>Symbiodiniaceae</taxon>
        <taxon>Cladocopium</taxon>
    </lineage>
</organism>
<dbReference type="PROSITE" id="PS50126">
    <property type="entry name" value="S1"/>
    <property type="match status" value="5"/>
</dbReference>
<evidence type="ECO:0000313" key="6">
    <source>
        <dbReference type="Proteomes" id="UP001152797"/>
    </source>
</evidence>
<protein>
    <submittedName>
        <fullName evidence="5">30S ribosomal protein S1</fullName>
    </submittedName>
</protein>
<feature type="domain" description="S1 motif" evidence="2">
    <location>
        <begin position="196"/>
        <end position="260"/>
    </location>
</feature>
<dbReference type="GO" id="GO:0003729">
    <property type="term" value="F:mRNA binding"/>
    <property type="evidence" value="ECO:0007669"/>
    <property type="project" value="TreeGrafter"/>
</dbReference>
<accession>A0A9P1FHG4</accession>
<feature type="domain" description="S1 motif" evidence="2">
    <location>
        <begin position="585"/>
        <end position="650"/>
    </location>
</feature>
<dbReference type="SUPFAM" id="SSF50249">
    <property type="entry name" value="Nucleic acid-binding proteins"/>
    <property type="match status" value="5"/>
</dbReference>
<feature type="domain" description="S1 motif" evidence="2">
    <location>
        <begin position="274"/>
        <end position="338"/>
    </location>
</feature>
<sequence length="927" mass="100020">MMTQSFRPGRSLQTPGVLLIGTLAAACGIIACGNAFVGPTGATAPPTVGVALRGASKIEWDSKDQNNAGNLVLGASAMVLLVKAASNMRRRQPHSMVRTVRQAEDGDGPIPLSDLEAGEKEFAGKVVRDASIGVYIDIGAEKEALLPRNMVPKGKKYEPGEEISGLKIYEVQSGSSPADRKIRVTLGNLPSSYNVGDKVKGTVRATQTYGVFFDIGMARDALAPSSRLSKKPSDYAEDEEVELEVVSIEGDKVTVAVAGMAAPSAAPSTKLSVGQTVTGTVARVNQQYGVFFNIGSGRDALCFTNQLDKDLDMYKEGDKVEGLRISKIDGDKVEVTTRPLASEAKVGQKVQGMVMTQIRAGIFFDAGFSSDVLAPPQLLRKPVDEYSPQEVADLIITQVDGDRVTVSDKNPEDIPKPLTDFLRGQSVSGKVVRVEPNGLLLDIGAAKAATWRTKGLGATLPPKDIKEYQPGEEVTGLIVMKVAPVAQILEVSLEGAEIVESGISMASLKVGQEVSGTVTKAMAFGVFVDIGAERDALYAVGQLEKKLEEYQEGMELSGLRVTEVDPERQRLGVSMRPGAADFNVGDEVTGKVTKKMPFGLFVDIGACVDALLPSALLEKPLEEYEEGEALEKLQISRLNPSSNQISVSEKEGAESSAARISFSDLEEGKPIPGVVRGVRDYGAFVDIGLGRTDALMPNSMMGDKTGAAFKPNQELEVYVVRIDEQAQRVTVSAVKPTAEMRGQRARGRSGTAKTSPDSYIPEGFMIPDPKRHVEVLGGREELMDGEPIPWYEWAEKYPGFVKFQEEDHVIVISANAYGFVGMQEMNHANQAVIKIPKHLQKPDAVQPEGEVRVKIEEADMPNYDIGISPEIHTKYRQPPMNDPNWRFSTIPDVKTKNISWKAVVDAAEPFVPTAKPEKKEVEEGGED</sequence>
<reference evidence="3" key="1">
    <citation type="submission" date="2022-10" db="EMBL/GenBank/DDBJ databases">
        <authorList>
            <person name="Chen Y."/>
            <person name="Dougan E. K."/>
            <person name="Chan C."/>
            <person name="Rhodes N."/>
            <person name="Thang M."/>
        </authorList>
    </citation>
    <scope>NUCLEOTIDE SEQUENCE</scope>
</reference>
<feature type="domain" description="S1 motif" evidence="2">
    <location>
        <begin position="511"/>
        <end position="576"/>
    </location>
</feature>
<keyword evidence="6" id="KW-1185">Reference proteome</keyword>
<dbReference type="EMBL" id="CAMXCT020000158">
    <property type="protein sequence ID" value="CAL1128170.1"/>
    <property type="molecule type" value="Genomic_DNA"/>
</dbReference>
<dbReference type="PANTHER" id="PTHR10724:SF10">
    <property type="entry name" value="S1 RNA-BINDING DOMAIN-CONTAINING PROTEIN 1"/>
    <property type="match status" value="1"/>
</dbReference>
<dbReference type="InterPro" id="IPR003029">
    <property type="entry name" value="S1_domain"/>
</dbReference>
<feature type="region of interest" description="Disordered" evidence="1">
    <location>
        <begin position="92"/>
        <end position="114"/>
    </location>
</feature>
<dbReference type="PANTHER" id="PTHR10724">
    <property type="entry name" value="30S RIBOSOMAL PROTEIN S1"/>
    <property type="match status" value="1"/>
</dbReference>
<dbReference type="EMBL" id="CAMXCT030000158">
    <property type="protein sequence ID" value="CAL4762107.1"/>
    <property type="molecule type" value="Genomic_DNA"/>
</dbReference>
<feature type="region of interest" description="Disordered" evidence="1">
    <location>
        <begin position="641"/>
        <end position="661"/>
    </location>
</feature>
<evidence type="ECO:0000313" key="5">
    <source>
        <dbReference type="EMBL" id="CAL4762107.1"/>
    </source>
</evidence>
<evidence type="ECO:0000313" key="3">
    <source>
        <dbReference type="EMBL" id="CAI3974795.1"/>
    </source>
</evidence>
<name>A0A9P1FHG4_9DINO</name>
<gene>
    <name evidence="3" type="ORF">C1SCF055_LOCUS3169</name>
</gene>
<keyword evidence="5" id="KW-0689">Ribosomal protein</keyword>
<evidence type="ECO:0000313" key="4">
    <source>
        <dbReference type="EMBL" id="CAL1128170.1"/>
    </source>
</evidence>
<dbReference type="InterPro" id="IPR050437">
    <property type="entry name" value="Ribos_protein_bS1-like"/>
</dbReference>
<dbReference type="InterPro" id="IPR012340">
    <property type="entry name" value="NA-bd_OB-fold"/>
</dbReference>
<dbReference type="AlphaFoldDB" id="A0A9P1FHG4"/>
<dbReference type="Pfam" id="PF00575">
    <property type="entry name" value="S1"/>
    <property type="match status" value="3"/>
</dbReference>
<dbReference type="EMBL" id="CAMXCT010000158">
    <property type="protein sequence ID" value="CAI3974795.1"/>
    <property type="molecule type" value="Genomic_DNA"/>
</dbReference>
<keyword evidence="5" id="KW-0687">Ribonucleoprotein</keyword>
<comment type="caution">
    <text evidence="3">The sequence shown here is derived from an EMBL/GenBank/DDBJ whole genome shotgun (WGS) entry which is preliminary data.</text>
</comment>
<evidence type="ECO:0000259" key="2">
    <source>
        <dbReference type="PROSITE" id="PS50126"/>
    </source>
</evidence>
<reference evidence="4" key="2">
    <citation type="submission" date="2024-04" db="EMBL/GenBank/DDBJ databases">
        <authorList>
            <person name="Chen Y."/>
            <person name="Shah S."/>
            <person name="Dougan E. K."/>
            <person name="Thang M."/>
            <person name="Chan C."/>
        </authorList>
    </citation>
    <scope>NUCLEOTIDE SEQUENCE [LARGE SCALE GENOMIC DNA]</scope>
</reference>
<dbReference type="Proteomes" id="UP001152797">
    <property type="component" value="Unassembled WGS sequence"/>
</dbReference>
<proteinExistence type="predicted"/>
<dbReference type="OrthoDB" id="412781at2759"/>